<evidence type="ECO:0000313" key="4">
    <source>
        <dbReference type="EMBL" id="EFU79870.1"/>
    </source>
</evidence>
<dbReference type="HOGENOM" id="CLU_596919_0_0_11"/>
<dbReference type="AlphaFoldDB" id="E6LZ14"/>
<feature type="region of interest" description="Disordered" evidence="1">
    <location>
        <begin position="85"/>
        <end position="118"/>
    </location>
</feature>
<name>E6LZ14_9ACTO</name>
<evidence type="ECO:0000256" key="1">
    <source>
        <dbReference type="SAM" id="MobiDB-lite"/>
    </source>
</evidence>
<gene>
    <name evidence="4" type="ORF">HMPREF0388_1101</name>
</gene>
<feature type="transmembrane region" description="Helical" evidence="2">
    <location>
        <begin position="387"/>
        <end position="410"/>
    </location>
</feature>
<organism evidence="4 5">
    <name type="scientific">Mobiluncus curtisii ATCC 51333</name>
    <dbReference type="NCBI Taxonomy" id="887326"/>
    <lineage>
        <taxon>Bacteria</taxon>
        <taxon>Bacillati</taxon>
        <taxon>Actinomycetota</taxon>
        <taxon>Actinomycetes</taxon>
        <taxon>Actinomycetales</taxon>
        <taxon>Actinomycetaceae</taxon>
        <taxon>Mobiluncus</taxon>
    </lineage>
</organism>
<keyword evidence="2" id="KW-1133">Transmembrane helix</keyword>
<feature type="compositionally biased region" description="Pro residues" evidence="1">
    <location>
        <begin position="333"/>
        <end position="344"/>
    </location>
</feature>
<keyword evidence="2" id="KW-0472">Membrane</keyword>
<dbReference type="RefSeq" id="WP_004009518.1">
    <property type="nucleotide sequence ID" value="NZ_GL622340.1"/>
</dbReference>
<feature type="region of interest" description="Disordered" evidence="1">
    <location>
        <begin position="245"/>
        <end position="277"/>
    </location>
</feature>
<feature type="signal peptide" evidence="3">
    <location>
        <begin position="1"/>
        <end position="20"/>
    </location>
</feature>
<dbReference type="Proteomes" id="UP000005573">
    <property type="component" value="Unassembled WGS sequence"/>
</dbReference>
<keyword evidence="3" id="KW-0732">Signal</keyword>
<evidence type="ECO:0000313" key="5">
    <source>
        <dbReference type="Proteomes" id="UP000005573"/>
    </source>
</evidence>
<feature type="region of interest" description="Disordered" evidence="1">
    <location>
        <begin position="194"/>
        <end position="218"/>
    </location>
</feature>
<proteinExistence type="predicted"/>
<sequence length="458" mass="44462">MSIPAVGPSFPLGNAGVANAANAANAAPQNASTAAQNAQAAVNNAAANMGAAAQQNLSATGLPVPQNSAVIANVTAGLASAQNNSAAFSGKPNTTPAQSNASPATQLLPNTGTSSANLDSALQNSRSAWQNAAGQAAGQRPATNPNSLARMLQSFSQSTVSPGTVQTSLGRAQIIPPGQGANLYAAVQSGGTTTAANAASGTGTANPGTSAASTSAQSAPPALANSAATATSGSAAVPQTAAGAATLRAEGAQTQAAPAPANPAGTSASAPGGPAVPAALPEAAVRQVNAAQASAQQAVTQAAASDGGEKTAVARPQSQARNAAILPDANPAPALPAPLMPQDPAPKAGQLGASVAGVSEDPVYMSQVAAASGFGAKLQQTLNLNLGIANLTAGNLISLCGVLVITLVVMRVFVDGVVAEEIVALSFATIIGIMLLIGPRLMRENPRDKNAPPPPRKR</sequence>
<feature type="chain" id="PRO_5038522654" evidence="3">
    <location>
        <begin position="21"/>
        <end position="458"/>
    </location>
</feature>
<feature type="transmembrane region" description="Helical" evidence="2">
    <location>
        <begin position="422"/>
        <end position="442"/>
    </location>
</feature>
<evidence type="ECO:0000256" key="2">
    <source>
        <dbReference type="SAM" id="Phobius"/>
    </source>
</evidence>
<comment type="caution">
    <text evidence="4">The sequence shown here is derived from an EMBL/GenBank/DDBJ whole genome shotgun (WGS) entry which is preliminary data.</text>
</comment>
<feature type="region of interest" description="Disordered" evidence="1">
    <location>
        <begin position="331"/>
        <end position="350"/>
    </location>
</feature>
<accession>E6LZ14</accession>
<dbReference type="EMBL" id="AEPY01000009">
    <property type="protein sequence ID" value="EFU79870.1"/>
    <property type="molecule type" value="Genomic_DNA"/>
</dbReference>
<evidence type="ECO:0000256" key="3">
    <source>
        <dbReference type="SAM" id="SignalP"/>
    </source>
</evidence>
<reference evidence="4 5" key="1">
    <citation type="submission" date="2010-12" db="EMBL/GenBank/DDBJ databases">
        <authorList>
            <person name="Muzny D."/>
            <person name="Qin X."/>
            <person name="Deng J."/>
            <person name="Jiang H."/>
            <person name="Liu Y."/>
            <person name="Qu J."/>
            <person name="Song X.-Z."/>
            <person name="Zhang L."/>
            <person name="Thornton R."/>
            <person name="Coyle M."/>
            <person name="Francisco L."/>
            <person name="Jackson L."/>
            <person name="Javaid M."/>
            <person name="Korchina V."/>
            <person name="Kovar C."/>
            <person name="Mata R."/>
            <person name="Mathew T."/>
            <person name="Ngo R."/>
            <person name="Nguyen L."/>
            <person name="Nguyen N."/>
            <person name="Okwuonu G."/>
            <person name="Ongeri F."/>
            <person name="Pham C."/>
            <person name="Simmons D."/>
            <person name="Wilczek-Boney K."/>
            <person name="Hale W."/>
            <person name="Jakkamsetti A."/>
            <person name="Pham P."/>
            <person name="Ruth R."/>
            <person name="San Lucas F."/>
            <person name="Warren J."/>
            <person name="Zhang J."/>
            <person name="Zhao Z."/>
            <person name="Zhou C."/>
            <person name="Zhu D."/>
            <person name="Lee S."/>
            <person name="Bess C."/>
            <person name="Blankenburg K."/>
            <person name="Forbes L."/>
            <person name="Fu Q."/>
            <person name="Gubbala S."/>
            <person name="Hirani K."/>
            <person name="Jayaseelan J.C."/>
            <person name="Lara F."/>
            <person name="Munidasa M."/>
            <person name="Palculict T."/>
            <person name="Patil S."/>
            <person name="Pu L.-L."/>
            <person name="Saada N."/>
            <person name="Tang L."/>
            <person name="Weissenberger G."/>
            <person name="Zhu Y."/>
            <person name="Hemphill L."/>
            <person name="Shang Y."/>
            <person name="Youmans B."/>
            <person name="Ayvaz T."/>
            <person name="Ross M."/>
            <person name="Santibanez J."/>
            <person name="Aqrawi P."/>
            <person name="Gross S."/>
            <person name="Joshi V."/>
            <person name="Fowler G."/>
            <person name="Nazareth L."/>
            <person name="Reid J."/>
            <person name="Worley K."/>
            <person name="Petrosino J."/>
            <person name="Highlander S."/>
            <person name="Gibbs R."/>
        </authorList>
    </citation>
    <scope>NUCLEOTIDE SEQUENCE [LARGE SCALE GENOMIC DNA]</scope>
    <source>
        <strain evidence="4 5">ATCC 51333</strain>
    </source>
</reference>
<keyword evidence="2" id="KW-0812">Transmembrane</keyword>
<protein>
    <submittedName>
        <fullName evidence="4">Uncharacterized protein</fullName>
    </submittedName>
</protein>